<dbReference type="STRING" id="946122.A0A0C2X5A9"/>
<evidence type="ECO:0008006" key="4">
    <source>
        <dbReference type="Google" id="ProtNLM"/>
    </source>
</evidence>
<dbReference type="OrthoDB" id="10260017at2759"/>
<gene>
    <name evidence="2" type="ORF">M378DRAFT_163863</name>
</gene>
<evidence type="ECO:0000313" key="3">
    <source>
        <dbReference type="Proteomes" id="UP000054549"/>
    </source>
</evidence>
<protein>
    <recommendedName>
        <fullName evidence="4">Arylamine N-acetyltransferase</fullName>
    </recommendedName>
</protein>
<dbReference type="InParanoid" id="A0A0C2X5A9"/>
<name>A0A0C2X5A9_AMAMK</name>
<dbReference type="PANTHER" id="PTHR11786">
    <property type="entry name" value="N-HYDROXYARYLAMINE O-ACETYLTRANSFERASE"/>
    <property type="match status" value="1"/>
</dbReference>
<dbReference type="Pfam" id="PF00797">
    <property type="entry name" value="Acetyltransf_2"/>
    <property type="match status" value="1"/>
</dbReference>
<evidence type="ECO:0000256" key="1">
    <source>
        <dbReference type="ARBA" id="ARBA00006547"/>
    </source>
</evidence>
<dbReference type="EMBL" id="KN818254">
    <property type="protein sequence ID" value="KIL63913.1"/>
    <property type="molecule type" value="Genomic_DNA"/>
</dbReference>
<reference evidence="2 3" key="1">
    <citation type="submission" date="2014-04" db="EMBL/GenBank/DDBJ databases">
        <title>Evolutionary Origins and Diversification of the Mycorrhizal Mutualists.</title>
        <authorList>
            <consortium name="DOE Joint Genome Institute"/>
            <consortium name="Mycorrhizal Genomics Consortium"/>
            <person name="Kohler A."/>
            <person name="Kuo A."/>
            <person name="Nagy L.G."/>
            <person name="Floudas D."/>
            <person name="Copeland A."/>
            <person name="Barry K.W."/>
            <person name="Cichocki N."/>
            <person name="Veneault-Fourrey C."/>
            <person name="LaButti K."/>
            <person name="Lindquist E.A."/>
            <person name="Lipzen A."/>
            <person name="Lundell T."/>
            <person name="Morin E."/>
            <person name="Murat C."/>
            <person name="Riley R."/>
            <person name="Ohm R."/>
            <person name="Sun H."/>
            <person name="Tunlid A."/>
            <person name="Henrissat B."/>
            <person name="Grigoriev I.V."/>
            <person name="Hibbett D.S."/>
            <person name="Martin F."/>
        </authorList>
    </citation>
    <scope>NUCLEOTIDE SEQUENCE [LARGE SCALE GENOMIC DNA]</scope>
    <source>
        <strain evidence="2 3">Koide BX008</strain>
    </source>
</reference>
<comment type="similarity">
    <text evidence="1">Belongs to the arylamine N-acetyltransferase family.</text>
</comment>
<sequence>MDTEEGTLRDGLYIKSKPSPYSPQQLARYITRIGYTPIIANGLFAANLDNLERLIRLHLLAFPFENTAMHYTLERTVNLEPQSLYHRFMDELKGADCFGQNSFFLYILRGLGYRAYNVVGRVNVYKVLEPTEYPPQDHLLMLVQPIPDSNVTYLVDVGYCTGPIRPILLADSDKSVVLGTTDTERYRIKRRADPRSSVGERPKTTLAHRTHFRFRNPWMFQQHRPFGLGFRDSTCVWPHARHLDRAMDSYVHVFGSRILRKRHL</sequence>
<dbReference type="Proteomes" id="UP000054549">
    <property type="component" value="Unassembled WGS sequence"/>
</dbReference>
<dbReference type="PANTHER" id="PTHR11786:SF0">
    <property type="entry name" value="ARYLAMINE N-ACETYLTRANSFERASE 4-RELATED"/>
    <property type="match status" value="1"/>
</dbReference>
<proteinExistence type="inferred from homology"/>
<dbReference type="HOGENOM" id="CLU_1053647_0_0_1"/>
<dbReference type="SUPFAM" id="SSF54001">
    <property type="entry name" value="Cysteine proteinases"/>
    <property type="match status" value="1"/>
</dbReference>
<accession>A0A0C2X5A9</accession>
<keyword evidence="3" id="KW-1185">Reference proteome</keyword>
<organism evidence="2 3">
    <name type="scientific">Amanita muscaria (strain Koide BX008)</name>
    <dbReference type="NCBI Taxonomy" id="946122"/>
    <lineage>
        <taxon>Eukaryota</taxon>
        <taxon>Fungi</taxon>
        <taxon>Dikarya</taxon>
        <taxon>Basidiomycota</taxon>
        <taxon>Agaricomycotina</taxon>
        <taxon>Agaricomycetes</taxon>
        <taxon>Agaricomycetidae</taxon>
        <taxon>Agaricales</taxon>
        <taxon>Pluteineae</taxon>
        <taxon>Amanitaceae</taxon>
        <taxon>Amanita</taxon>
    </lineage>
</organism>
<evidence type="ECO:0000313" key="2">
    <source>
        <dbReference type="EMBL" id="KIL63913.1"/>
    </source>
</evidence>
<dbReference type="InterPro" id="IPR038765">
    <property type="entry name" value="Papain-like_cys_pep_sf"/>
</dbReference>
<dbReference type="InterPro" id="IPR053710">
    <property type="entry name" value="Arylamine_NAT_domain_sf"/>
</dbReference>
<dbReference type="GO" id="GO:0016407">
    <property type="term" value="F:acetyltransferase activity"/>
    <property type="evidence" value="ECO:0007669"/>
    <property type="project" value="InterPro"/>
</dbReference>
<dbReference type="AlphaFoldDB" id="A0A0C2X5A9"/>
<dbReference type="Gene3D" id="3.30.2140.20">
    <property type="match status" value="1"/>
</dbReference>
<dbReference type="InterPro" id="IPR001447">
    <property type="entry name" value="Arylamine_N-AcTrfase"/>
</dbReference>